<dbReference type="OrthoDB" id="513181at2"/>
<feature type="domain" description="Cupin type-2" evidence="1">
    <location>
        <begin position="19"/>
        <end position="84"/>
    </location>
</feature>
<evidence type="ECO:0000313" key="3">
    <source>
        <dbReference type="Proteomes" id="UP000238164"/>
    </source>
</evidence>
<dbReference type="InterPro" id="IPR014710">
    <property type="entry name" value="RmlC-like_jellyroll"/>
</dbReference>
<dbReference type="KEGG" id="mgg:MPLG2_3098"/>
<dbReference type="AlphaFoldDB" id="A0A2N9JKP3"/>
<gene>
    <name evidence="2" type="ORF">MPLG2_3098</name>
</gene>
<dbReference type="Proteomes" id="UP000238164">
    <property type="component" value="Chromosome 1"/>
</dbReference>
<dbReference type="SUPFAM" id="SSF51182">
    <property type="entry name" value="RmlC-like cupins"/>
    <property type="match status" value="1"/>
</dbReference>
<organism evidence="2 3">
    <name type="scientific">Micropruina glycogenica</name>
    <dbReference type="NCBI Taxonomy" id="75385"/>
    <lineage>
        <taxon>Bacteria</taxon>
        <taxon>Bacillati</taxon>
        <taxon>Actinomycetota</taxon>
        <taxon>Actinomycetes</taxon>
        <taxon>Propionibacteriales</taxon>
        <taxon>Nocardioidaceae</taxon>
        <taxon>Micropruina</taxon>
    </lineage>
</organism>
<dbReference type="Pfam" id="PF07883">
    <property type="entry name" value="Cupin_2"/>
    <property type="match status" value="1"/>
</dbReference>
<proteinExistence type="predicted"/>
<reference evidence="2 3" key="1">
    <citation type="submission" date="2018-02" db="EMBL/GenBank/DDBJ databases">
        <authorList>
            <person name="Cohen D.B."/>
            <person name="Kent A.D."/>
        </authorList>
    </citation>
    <scope>NUCLEOTIDE SEQUENCE [LARGE SCALE GENOMIC DNA]</scope>
    <source>
        <strain evidence="2">1</strain>
    </source>
</reference>
<dbReference type="RefSeq" id="WP_105186701.1">
    <property type="nucleotide sequence ID" value="NZ_BAAAGO010000006.1"/>
</dbReference>
<dbReference type="InterPro" id="IPR011051">
    <property type="entry name" value="RmlC_Cupin_sf"/>
</dbReference>
<dbReference type="Gene3D" id="2.60.120.10">
    <property type="entry name" value="Jelly Rolls"/>
    <property type="match status" value="1"/>
</dbReference>
<name>A0A2N9JKP3_9ACTN</name>
<protein>
    <recommendedName>
        <fullName evidence="1">Cupin type-2 domain-containing protein</fullName>
    </recommendedName>
</protein>
<evidence type="ECO:0000259" key="1">
    <source>
        <dbReference type="Pfam" id="PF07883"/>
    </source>
</evidence>
<sequence>MRELLSPPRNANLQVIRTVMPPGYSNRSRPFRHLGVESVHVLEGRLRVFSDTDEYLLEAGDTLTYDCSTSHWWENPDDRAAVILGSVIPLGPLPCPVPGWGDGSGNAEQVAVV</sequence>
<evidence type="ECO:0000313" key="2">
    <source>
        <dbReference type="EMBL" id="SPD88128.1"/>
    </source>
</evidence>
<dbReference type="EMBL" id="LT985188">
    <property type="protein sequence ID" value="SPD88128.1"/>
    <property type="molecule type" value="Genomic_DNA"/>
</dbReference>
<accession>A0A2N9JKP3</accession>
<keyword evidence="3" id="KW-1185">Reference proteome</keyword>
<dbReference type="CDD" id="cd02209">
    <property type="entry name" value="cupin_XRE_C"/>
    <property type="match status" value="1"/>
</dbReference>
<dbReference type="InterPro" id="IPR013096">
    <property type="entry name" value="Cupin_2"/>
</dbReference>